<dbReference type="RefSeq" id="WP_138326437.1">
    <property type="nucleotide sequence ID" value="NZ_VCDI01000004.1"/>
</dbReference>
<dbReference type="AlphaFoldDB" id="A0A5R9J4X5"/>
<proteinExistence type="predicted"/>
<name>A0A5R9J4X5_9PROT</name>
<dbReference type="OrthoDB" id="9792935at2"/>
<organism evidence="1 2">
    <name type="scientific">Lichenicoccus roseus</name>
    <dbReference type="NCBI Taxonomy" id="2683649"/>
    <lineage>
        <taxon>Bacteria</taxon>
        <taxon>Pseudomonadati</taxon>
        <taxon>Pseudomonadota</taxon>
        <taxon>Alphaproteobacteria</taxon>
        <taxon>Acetobacterales</taxon>
        <taxon>Acetobacteraceae</taxon>
        <taxon>Lichenicoccus</taxon>
    </lineage>
</organism>
<keyword evidence="2" id="KW-1185">Reference proteome</keyword>
<evidence type="ECO:0000313" key="2">
    <source>
        <dbReference type="Proteomes" id="UP000305654"/>
    </source>
</evidence>
<dbReference type="Proteomes" id="UP000305654">
    <property type="component" value="Unassembled WGS sequence"/>
</dbReference>
<evidence type="ECO:0000313" key="1">
    <source>
        <dbReference type="EMBL" id="TLU72029.1"/>
    </source>
</evidence>
<protein>
    <submittedName>
        <fullName evidence="1">Uncharacterized protein</fullName>
    </submittedName>
</protein>
<gene>
    <name evidence="1" type="ORF">FE263_12905</name>
</gene>
<dbReference type="Gene3D" id="3.30.360.10">
    <property type="entry name" value="Dihydrodipicolinate Reductase, domain 2"/>
    <property type="match status" value="1"/>
</dbReference>
<accession>A0A5R9J4X5</accession>
<reference evidence="1 2" key="1">
    <citation type="submission" date="2019-05" db="EMBL/GenBank/DDBJ databases">
        <authorList>
            <person name="Pankratov T."/>
            <person name="Grouzdev D."/>
        </authorList>
    </citation>
    <scope>NUCLEOTIDE SEQUENCE [LARGE SCALE GENOMIC DNA]</scope>
    <source>
        <strain evidence="1 2">KEBCLARHB70R</strain>
    </source>
</reference>
<dbReference type="EMBL" id="VCDI01000004">
    <property type="protein sequence ID" value="TLU72029.1"/>
    <property type="molecule type" value="Genomic_DNA"/>
</dbReference>
<sequence>MLRALPAGAGPLADPVANIARNYAALAQDILDHTHHPPGFDVAVSRHRMLDAITRSAKSGTVQSYF</sequence>
<comment type="caution">
    <text evidence="1">The sequence shown here is derived from an EMBL/GenBank/DDBJ whole genome shotgun (WGS) entry which is preliminary data.</text>
</comment>